<evidence type="ECO:0000256" key="2">
    <source>
        <dbReference type="ARBA" id="ARBA00022741"/>
    </source>
</evidence>
<reference evidence="6 7" key="1">
    <citation type="journal article" date="2015" name="Nature">
        <title>rRNA introns, odd ribosomes, and small enigmatic genomes across a large radiation of phyla.</title>
        <authorList>
            <person name="Brown C.T."/>
            <person name="Hug L.A."/>
            <person name="Thomas B.C."/>
            <person name="Sharon I."/>
            <person name="Castelle C.J."/>
            <person name="Singh A."/>
            <person name="Wilkins M.J."/>
            <person name="Williams K.H."/>
            <person name="Banfield J.F."/>
        </authorList>
    </citation>
    <scope>NUCLEOTIDE SEQUENCE [LARGE SCALE GENOMIC DNA]</scope>
</reference>
<proteinExistence type="inferred from homology"/>
<comment type="catalytic activity">
    <reaction evidence="4">
        <text>2 cob(II)yrinate a,c diamide + reduced [electron-transfer flavoprotein] + 2 ATP = 2 adenosylcob(III)yrinate a,c-diamide + 2 triphosphate + oxidized [electron-transfer flavoprotein] + 3 H(+)</text>
        <dbReference type="Rhea" id="RHEA:11528"/>
        <dbReference type="Rhea" id="RHEA-COMP:10685"/>
        <dbReference type="Rhea" id="RHEA-COMP:10686"/>
        <dbReference type="ChEBI" id="CHEBI:15378"/>
        <dbReference type="ChEBI" id="CHEBI:18036"/>
        <dbReference type="ChEBI" id="CHEBI:30616"/>
        <dbReference type="ChEBI" id="CHEBI:57692"/>
        <dbReference type="ChEBI" id="CHEBI:58307"/>
        <dbReference type="ChEBI" id="CHEBI:58503"/>
        <dbReference type="ChEBI" id="CHEBI:58537"/>
        <dbReference type="EC" id="2.5.1.17"/>
    </reaction>
</comment>
<protein>
    <recommendedName>
        <fullName evidence="4">Corrinoid adenosyltransferase</fullName>
        <ecNumber evidence="4">2.5.1.17</ecNumber>
    </recommendedName>
    <alternativeName>
        <fullName evidence="4">Cob(II)alamin adenosyltransferase</fullName>
    </alternativeName>
    <alternativeName>
        <fullName evidence="4">Cob(II)yrinic acid a,c-diamide adenosyltransferase</fullName>
    </alternativeName>
    <alternativeName>
        <fullName evidence="4">Cobinamide/cobalamin adenosyltransferase</fullName>
    </alternativeName>
</protein>
<name>A0A0G1X2T3_9BACT</name>
<evidence type="ECO:0000256" key="3">
    <source>
        <dbReference type="ARBA" id="ARBA00022840"/>
    </source>
</evidence>
<comment type="catalytic activity">
    <reaction evidence="4">
        <text>2 cob(II)alamin + reduced [electron-transfer flavoprotein] + 2 ATP = 2 adenosylcob(III)alamin + 2 triphosphate + oxidized [electron-transfer flavoprotein] + 3 H(+)</text>
        <dbReference type="Rhea" id="RHEA:28671"/>
        <dbReference type="Rhea" id="RHEA-COMP:10685"/>
        <dbReference type="Rhea" id="RHEA-COMP:10686"/>
        <dbReference type="ChEBI" id="CHEBI:15378"/>
        <dbReference type="ChEBI" id="CHEBI:16304"/>
        <dbReference type="ChEBI" id="CHEBI:18036"/>
        <dbReference type="ChEBI" id="CHEBI:18408"/>
        <dbReference type="ChEBI" id="CHEBI:30616"/>
        <dbReference type="ChEBI" id="CHEBI:57692"/>
        <dbReference type="ChEBI" id="CHEBI:58307"/>
        <dbReference type="EC" id="2.5.1.17"/>
    </reaction>
</comment>
<comment type="caution">
    <text evidence="6">The sequence shown here is derived from an EMBL/GenBank/DDBJ whole genome shotgun (WGS) entry which is preliminary data.</text>
</comment>
<dbReference type="SUPFAM" id="SSF89028">
    <property type="entry name" value="Cobalamin adenosyltransferase-like"/>
    <property type="match status" value="1"/>
</dbReference>
<gene>
    <name evidence="6" type="ORF">UY16_C0002G0002</name>
</gene>
<keyword evidence="3 4" id="KW-0067">ATP-binding</keyword>
<dbReference type="PANTHER" id="PTHR12213:SF0">
    <property type="entry name" value="CORRINOID ADENOSYLTRANSFERASE MMAB"/>
    <property type="match status" value="1"/>
</dbReference>
<evidence type="ECO:0000313" key="6">
    <source>
        <dbReference type="EMBL" id="KKU88730.1"/>
    </source>
</evidence>
<dbReference type="Gene3D" id="1.20.1200.10">
    <property type="entry name" value="Cobalamin adenosyltransferase-like"/>
    <property type="match status" value="1"/>
</dbReference>
<keyword evidence="4" id="KW-0169">Cobalamin biosynthesis</keyword>
<dbReference type="EMBL" id="LCOY01000002">
    <property type="protein sequence ID" value="KKU88730.1"/>
    <property type="molecule type" value="Genomic_DNA"/>
</dbReference>
<dbReference type="InterPro" id="IPR029499">
    <property type="entry name" value="PduO-typ"/>
</dbReference>
<dbReference type="GO" id="GO:0005524">
    <property type="term" value="F:ATP binding"/>
    <property type="evidence" value="ECO:0007669"/>
    <property type="project" value="UniProtKB-UniRule"/>
</dbReference>
<evidence type="ECO:0000313" key="7">
    <source>
        <dbReference type="Proteomes" id="UP000034739"/>
    </source>
</evidence>
<sequence length="189" mass="21287">MPIYTRTGDQGQTSLFGGKRVLKCEELVEVYGSLDELNSWIGHVASDFTVPDVQGFLHSIQSDLFTIGSTLAGWKSDLQVIEHRIPEMEARIDAMELELPKLINFILPGGDDLACHAHITRSICRRVERQTVALKMHGKADIDEKTLHLCIAYLNRLSDLFFMFARFINKQAGVEETIWSGIPRAVKSK</sequence>
<dbReference type="EC" id="2.5.1.17" evidence="4"/>
<dbReference type="InterPro" id="IPR016030">
    <property type="entry name" value="CblAdoTrfase-like"/>
</dbReference>
<comment type="similarity">
    <text evidence="4">Belongs to the Cob(I)alamin adenosyltransferase family.</text>
</comment>
<dbReference type="AlphaFoldDB" id="A0A0G1X2T3"/>
<dbReference type="GO" id="GO:0008817">
    <property type="term" value="F:corrinoid adenosyltransferase activity"/>
    <property type="evidence" value="ECO:0007669"/>
    <property type="project" value="UniProtKB-UniRule"/>
</dbReference>
<evidence type="ECO:0000259" key="5">
    <source>
        <dbReference type="Pfam" id="PF01923"/>
    </source>
</evidence>
<feature type="domain" description="Cobalamin adenosyltransferase-like" evidence="5">
    <location>
        <begin position="3"/>
        <end position="167"/>
    </location>
</feature>
<dbReference type="Proteomes" id="UP000034739">
    <property type="component" value="Unassembled WGS sequence"/>
</dbReference>
<organism evidence="6 7">
    <name type="scientific">Candidatus Gottesmanbacteria bacterium GW2011_GWA2_47_9</name>
    <dbReference type="NCBI Taxonomy" id="1618445"/>
    <lineage>
        <taxon>Bacteria</taxon>
        <taxon>Candidatus Gottesmaniibacteriota</taxon>
    </lineage>
</organism>
<dbReference type="GO" id="GO:0009236">
    <property type="term" value="P:cobalamin biosynthetic process"/>
    <property type="evidence" value="ECO:0007669"/>
    <property type="project" value="UniProtKB-UniRule"/>
</dbReference>
<dbReference type="PANTHER" id="PTHR12213">
    <property type="entry name" value="CORRINOID ADENOSYLTRANSFERASE"/>
    <property type="match status" value="1"/>
</dbReference>
<keyword evidence="1 4" id="KW-0808">Transferase</keyword>
<dbReference type="UniPathway" id="UPA00148">
    <property type="reaction ID" value="UER00233"/>
</dbReference>
<dbReference type="InterPro" id="IPR036451">
    <property type="entry name" value="CblAdoTrfase-like_sf"/>
</dbReference>
<dbReference type="PATRIC" id="fig|1618445.3.peg.51"/>
<comment type="pathway">
    <text evidence="4">Cofactor biosynthesis; adenosylcobalamin biosynthesis; adenosylcobalamin from cob(II)yrinate a,c-diamide: step 2/7.</text>
</comment>
<evidence type="ECO:0000256" key="4">
    <source>
        <dbReference type="RuleBase" id="RU366026"/>
    </source>
</evidence>
<accession>A0A0G1X2T3</accession>
<dbReference type="Pfam" id="PF01923">
    <property type="entry name" value="Cob_adeno_trans"/>
    <property type="match status" value="1"/>
</dbReference>
<evidence type="ECO:0000256" key="1">
    <source>
        <dbReference type="ARBA" id="ARBA00022679"/>
    </source>
</evidence>
<keyword evidence="2 4" id="KW-0547">Nucleotide-binding</keyword>
<dbReference type="NCBIfam" id="TIGR00636">
    <property type="entry name" value="PduO_Nterm"/>
    <property type="match status" value="1"/>
</dbReference>